<dbReference type="InterPro" id="IPR012373">
    <property type="entry name" value="Ferrdict_sens_TM"/>
</dbReference>
<keyword evidence="1" id="KW-0472">Membrane</keyword>
<evidence type="ECO:0000313" key="4">
    <source>
        <dbReference type="EMBL" id="MBS0030507.1"/>
    </source>
</evidence>
<evidence type="ECO:0000259" key="2">
    <source>
        <dbReference type="Pfam" id="PF04773"/>
    </source>
</evidence>
<dbReference type="InterPro" id="IPR006860">
    <property type="entry name" value="FecR"/>
</dbReference>
<dbReference type="InterPro" id="IPR032508">
    <property type="entry name" value="FecR_C"/>
</dbReference>
<proteinExistence type="predicted"/>
<dbReference type="Pfam" id="PF04773">
    <property type="entry name" value="FecR"/>
    <property type="match status" value="1"/>
</dbReference>
<dbReference type="RefSeq" id="WP_211975648.1">
    <property type="nucleotide sequence ID" value="NZ_CBFHAM010000043.1"/>
</dbReference>
<protein>
    <submittedName>
        <fullName evidence="4">FecR family protein</fullName>
    </submittedName>
</protein>
<sequence>MELHETIILLRKYKEGILSDSEWAALWEWLEQGDSAQLNLALDVIGKDNAVALPDLEIFAGKLEGRLDEIDKRAVRKYRLRYWSAAAAVLLLLGTGLFMWKEKIRQPIAPVVALTDNRAVSNKAVLLLPGGKQVVLDDSTALNGLGGKDAIVRKDSSRLSYLLTERSDIPSYHTLITPKGGQFSIVLSDGTKVWLNAASSLYYPTSFPGRDREVILTGEAYFEVAEQPSKPFRVRVNDIQVTVLGTSFNVSAYAEDNEFRATLVSGAVKVNNQSEGIKLAPGKQASLHSGATSFKVEQVDTDIVTAWRKGLFRFDNADIKTITSQIARWYDVEVEFRGKMPARKFMGTLSRKEPLPAILKVLEGTDVKFELNGRKLLVTSVEGRAL</sequence>
<evidence type="ECO:0000259" key="3">
    <source>
        <dbReference type="Pfam" id="PF16344"/>
    </source>
</evidence>
<accession>A0ABS5J7W7</accession>
<reference evidence="4 5" key="1">
    <citation type="submission" date="2021-04" db="EMBL/GenBank/DDBJ databases">
        <title>Chitinophaga sp. nov., isolated from the rhizosphere soil.</title>
        <authorList>
            <person name="He S."/>
        </authorList>
    </citation>
    <scope>NUCLEOTIDE SEQUENCE [LARGE SCALE GENOMIC DNA]</scope>
    <source>
        <strain evidence="4 5">2R12</strain>
    </source>
</reference>
<dbReference type="EMBL" id="JAGTXB010000015">
    <property type="protein sequence ID" value="MBS0030507.1"/>
    <property type="molecule type" value="Genomic_DNA"/>
</dbReference>
<dbReference type="Pfam" id="PF16344">
    <property type="entry name" value="FecR_C"/>
    <property type="match status" value="1"/>
</dbReference>
<gene>
    <name evidence="4" type="ORF">KE626_24485</name>
</gene>
<dbReference type="PANTHER" id="PTHR30273:SF2">
    <property type="entry name" value="PROTEIN FECR"/>
    <property type="match status" value="1"/>
</dbReference>
<dbReference type="PANTHER" id="PTHR30273">
    <property type="entry name" value="PERIPLASMIC SIGNAL SENSOR AND SIGMA FACTOR ACTIVATOR FECR-RELATED"/>
    <property type="match status" value="1"/>
</dbReference>
<dbReference type="PIRSF" id="PIRSF018266">
    <property type="entry name" value="FecR"/>
    <property type="match status" value="1"/>
</dbReference>
<keyword evidence="5" id="KW-1185">Reference proteome</keyword>
<keyword evidence="1" id="KW-0812">Transmembrane</keyword>
<dbReference type="Proteomes" id="UP000676386">
    <property type="component" value="Unassembled WGS sequence"/>
</dbReference>
<feature type="transmembrane region" description="Helical" evidence="1">
    <location>
        <begin position="82"/>
        <end position="100"/>
    </location>
</feature>
<keyword evidence="1" id="KW-1133">Transmembrane helix</keyword>
<comment type="caution">
    <text evidence="4">The sequence shown here is derived from an EMBL/GenBank/DDBJ whole genome shotgun (WGS) entry which is preliminary data.</text>
</comment>
<feature type="domain" description="FecR protein" evidence="2">
    <location>
        <begin position="174"/>
        <end position="269"/>
    </location>
</feature>
<name>A0ABS5J7W7_9BACT</name>
<feature type="domain" description="Protein FecR C-terminal" evidence="3">
    <location>
        <begin position="312"/>
        <end position="377"/>
    </location>
</feature>
<dbReference type="Gene3D" id="2.60.120.1440">
    <property type="match status" value="1"/>
</dbReference>
<evidence type="ECO:0000313" key="5">
    <source>
        <dbReference type="Proteomes" id="UP000676386"/>
    </source>
</evidence>
<dbReference type="Gene3D" id="3.55.50.30">
    <property type="match status" value="1"/>
</dbReference>
<organism evidence="4 5">
    <name type="scientific">Chitinophaga hostae</name>
    <dbReference type="NCBI Taxonomy" id="2831022"/>
    <lineage>
        <taxon>Bacteria</taxon>
        <taxon>Pseudomonadati</taxon>
        <taxon>Bacteroidota</taxon>
        <taxon>Chitinophagia</taxon>
        <taxon>Chitinophagales</taxon>
        <taxon>Chitinophagaceae</taxon>
        <taxon>Chitinophaga</taxon>
    </lineage>
</organism>
<evidence type="ECO:0000256" key="1">
    <source>
        <dbReference type="SAM" id="Phobius"/>
    </source>
</evidence>